<keyword evidence="1" id="KW-0812">Transmembrane</keyword>
<reference evidence="2" key="1">
    <citation type="journal article" date="2013" name="J. Gen. Virol.">
        <title>Ultrastructural and genomic characterization of a second banchine polydnavirus confirms the existence of shared features within this ichnovirus lineage.</title>
        <authorList>
            <person name="Djoumad A."/>
            <person name="Stoltz D."/>
            <person name="Beliveau C."/>
            <person name="Boyle B."/>
            <person name="Kuhn L."/>
            <person name="Cusson M."/>
        </authorList>
    </citation>
    <scope>NUCLEOTIDE SEQUENCE</scope>
</reference>
<name>S5DSY7_9VIRU</name>
<accession>S5DSY7</accession>
<evidence type="ECO:0000256" key="1">
    <source>
        <dbReference type="SAM" id="Phobius"/>
    </source>
</evidence>
<protein>
    <submittedName>
        <fullName evidence="2">AsIV-cont00032-ORF1</fullName>
    </submittedName>
</protein>
<keyword evidence="1" id="KW-0472">Membrane</keyword>
<sequence length="220" mass="25792">MENPNDNYYNEIFLENTETGIYDNVEGDKPEEDAGSLDSYGWYDDFDDGSDHASVHLKHSAAEEMEDLKGANEPIYCTIDEMTAEKRRKFTDKNDRYEIPDLDEIVVEKDDNVKLLMLNKLRKQKIMKGHNFLNLMNNPDQIPEHATLRNQKTNVFKTFEKIHRENMIISLATCGNNTKLRTLWFLRILSLILAVSFLLVYFNTKNSVHHIHHIFSWNIH</sequence>
<keyword evidence="1" id="KW-1133">Transmembrane helix</keyword>
<feature type="transmembrane region" description="Helical" evidence="1">
    <location>
        <begin position="184"/>
        <end position="202"/>
    </location>
</feature>
<dbReference type="EMBL" id="KC752238">
    <property type="protein sequence ID" value="AGQ20145.1"/>
    <property type="molecule type" value="Genomic_DNA"/>
</dbReference>
<proteinExistence type="predicted"/>
<evidence type="ECO:0000313" key="2">
    <source>
        <dbReference type="EMBL" id="AGQ20145.1"/>
    </source>
</evidence>
<organism evidence="2">
    <name type="scientific">Apophua simplicipes ichnovirus</name>
    <dbReference type="NCBI Taxonomy" id="1329648"/>
    <lineage>
        <taxon>Viruses</taxon>
        <taxon>Viruses incertae sedis</taxon>
        <taxon>Polydnaviriformidae</taxon>
        <taxon>Ichnoviriform</taxon>
    </lineage>
</organism>